<organism evidence="2 3">
    <name type="scientific">Recurvomyces mirabilis</name>
    <dbReference type="NCBI Taxonomy" id="574656"/>
    <lineage>
        <taxon>Eukaryota</taxon>
        <taxon>Fungi</taxon>
        <taxon>Dikarya</taxon>
        <taxon>Ascomycota</taxon>
        <taxon>Pezizomycotina</taxon>
        <taxon>Dothideomycetes</taxon>
        <taxon>Dothideomycetidae</taxon>
        <taxon>Mycosphaerellales</taxon>
        <taxon>Teratosphaeriaceae</taxon>
        <taxon>Recurvomyces</taxon>
    </lineage>
</organism>
<reference evidence="2" key="1">
    <citation type="submission" date="2023-07" db="EMBL/GenBank/DDBJ databases">
        <title>Black Yeasts Isolated from many extreme environments.</title>
        <authorList>
            <person name="Coleine C."/>
            <person name="Stajich J.E."/>
            <person name="Selbmann L."/>
        </authorList>
    </citation>
    <scope>NUCLEOTIDE SEQUENCE</scope>
    <source>
        <strain evidence="2">CCFEE 5485</strain>
    </source>
</reference>
<evidence type="ECO:0000256" key="1">
    <source>
        <dbReference type="SAM" id="SignalP"/>
    </source>
</evidence>
<proteinExistence type="predicted"/>
<name>A0AAE0WJ72_9PEZI</name>
<evidence type="ECO:0000313" key="2">
    <source>
        <dbReference type="EMBL" id="KAK3672316.1"/>
    </source>
</evidence>
<sequence>MAPMTTLLSQYQLLLMLCDTLSTADILSLGATSNENHVYIHGSKVTFDRLISTTHCSGRGIVAQARVFGEWRGDAANATNCRFHFRFDIPDEEERREEEEAISYLDSNHPDEALPFRDHSVNQQRARELFWAVGDGHVCQNCAPLINSNYDGADLCTCDFYEHFIGSRWLCISCFQREEAKAFSSLSVTSEHRPEEPAGRYITVCLSRAMPAHRG</sequence>
<evidence type="ECO:0000313" key="3">
    <source>
        <dbReference type="Proteomes" id="UP001274830"/>
    </source>
</evidence>
<accession>A0AAE0WJ72</accession>
<feature type="chain" id="PRO_5042238627" evidence="1">
    <location>
        <begin position="24"/>
        <end position="215"/>
    </location>
</feature>
<feature type="signal peptide" evidence="1">
    <location>
        <begin position="1"/>
        <end position="23"/>
    </location>
</feature>
<keyword evidence="3" id="KW-1185">Reference proteome</keyword>
<comment type="caution">
    <text evidence="2">The sequence shown here is derived from an EMBL/GenBank/DDBJ whole genome shotgun (WGS) entry which is preliminary data.</text>
</comment>
<keyword evidence="1" id="KW-0732">Signal</keyword>
<dbReference type="EMBL" id="JAUTXT010000034">
    <property type="protein sequence ID" value="KAK3672316.1"/>
    <property type="molecule type" value="Genomic_DNA"/>
</dbReference>
<gene>
    <name evidence="2" type="ORF">LTR78_007856</name>
</gene>
<dbReference type="AlphaFoldDB" id="A0AAE0WJ72"/>
<dbReference type="Proteomes" id="UP001274830">
    <property type="component" value="Unassembled WGS sequence"/>
</dbReference>
<protein>
    <submittedName>
        <fullName evidence="2">Uncharacterized protein</fullName>
    </submittedName>
</protein>